<reference evidence="1 2" key="1">
    <citation type="submission" date="2018-11" db="EMBL/GenBank/DDBJ databases">
        <authorList>
            <consortium name="Pathogen Informatics"/>
        </authorList>
    </citation>
    <scope>NUCLEOTIDE SEQUENCE [LARGE SCALE GENOMIC DNA]</scope>
</reference>
<proteinExistence type="predicted"/>
<gene>
    <name evidence="1" type="ORF">DILT_LOCUS935</name>
</gene>
<dbReference type="EMBL" id="UYRU01005071">
    <property type="protein sequence ID" value="VDK38313.1"/>
    <property type="molecule type" value="Genomic_DNA"/>
</dbReference>
<dbReference type="Proteomes" id="UP000281553">
    <property type="component" value="Unassembled WGS sequence"/>
</dbReference>
<evidence type="ECO:0000313" key="2">
    <source>
        <dbReference type="Proteomes" id="UP000281553"/>
    </source>
</evidence>
<dbReference type="AlphaFoldDB" id="A0A3P6Q7F0"/>
<keyword evidence="2" id="KW-1185">Reference proteome</keyword>
<evidence type="ECO:0000313" key="1">
    <source>
        <dbReference type="EMBL" id="VDK38313.1"/>
    </source>
</evidence>
<organism evidence="1 2">
    <name type="scientific">Dibothriocephalus latus</name>
    <name type="common">Fish tapeworm</name>
    <name type="synonym">Diphyllobothrium latum</name>
    <dbReference type="NCBI Taxonomy" id="60516"/>
    <lineage>
        <taxon>Eukaryota</taxon>
        <taxon>Metazoa</taxon>
        <taxon>Spiralia</taxon>
        <taxon>Lophotrochozoa</taxon>
        <taxon>Platyhelminthes</taxon>
        <taxon>Cestoda</taxon>
        <taxon>Eucestoda</taxon>
        <taxon>Diphyllobothriidea</taxon>
        <taxon>Diphyllobothriidae</taxon>
        <taxon>Dibothriocephalus</taxon>
    </lineage>
</organism>
<protein>
    <submittedName>
        <fullName evidence="1">Uncharacterized protein</fullName>
    </submittedName>
</protein>
<sequence length="39" mass="4853">MKKRRRMRPRVKGFIVSETRAFRMTPWTWAPSRLFPMRS</sequence>
<accession>A0A3P6Q7F0</accession>
<name>A0A3P6Q7F0_DIBLA</name>